<dbReference type="InterPro" id="IPR040521">
    <property type="entry name" value="KDZ"/>
</dbReference>
<feature type="compositionally biased region" description="Low complexity" evidence="1">
    <location>
        <begin position="1125"/>
        <end position="1135"/>
    </location>
</feature>
<sequence>MSSKRHRKQAPSLSQYSPEDLDLSDGEVPSKKTKILASVVTSSISADRRRVTTVPLKMRPPVSSSEQDTSSAPSQSLSEGIADMHVDEVYDDIQTIDGGLYSTSGDKIPAQTKLNKRKRTTDAGDNLDWMSLRDEYLRILMVGEGRGDNAKDCCRRCKKKGHLPQYRCRDCFSMELMCKGCIVDLHRERPLDVIQFWNGRFFQRVSLESLGLVVQLGHTSNTPCPAPNTSAPANFTVLHTNGFHRVRIQYCECGNAGSLAHMHQQLLRHEWYPATAKVPKTAFTFRLLEHFHTMTLVGKVTAYDYYRGLENLTDNAGSFSFKKRYAQFRRAIRQWRHLKLLKRGGRGNDGVRDISETRPGELAVICPACPRPGINLPDNWLQASSQQRLFLAVDACFRLKRKLVSNEDADPGFGTGFAYLVEDGRYREYLRDMTNETEMSTCSGLAALDHANSRNARGNYSSSGVGLGCCARHEFIQPNGVGDLQKGERYCNIDWIIACILGHHSPDLDVCLSYDICCQYCRRFIERIMGLPVDVRPKALADFLFVIPKLHVYGHTIKCQLNFSLNYALGVGRTDGEGVERNWAGQGPIATSTIEMGPGSRHDTLDDHWSFWNWQKLLGLGVLLLRRLKLAVRWAAIQEELHRAQTINQAARAPTWKKAVHDFEADKTSPNPYEFPKKGLTIQEVRVQLAREEYSSLSADQAVLDEALLDDEHLSTKGPTELLLSAFDIEEKQRQLRESRLLKKMGYTLKQVGDILDKQMRLRKITSRFYNQQDHLMPIVRSLRQSKPINPDEVEAMPLFLPSSLSPEQLAACPAADFAKIELRLREAQCSEALDELRNQLLVTSRLRTYKSAQARHQGRLRRSSKLMQLSESKCRLHASRYQNAWEAIRMLRGGDPNAVPWRKLLSTDIRCMEDAEDRAIGVPRKKLGNKTHSVGKEKAKEVMGRSLEEEVDMDEEASEDDDGQEGFGDEDEEGDDEDEDDDDDEGNNELEVEPEAADKRWRTKRDEMLKKTGEGYRGTSWIWWAADGGGFASDESLYAGLRVEWAKSYARLRRWQEETQLVTEEMRRTIKSLIWSATQWEIRASVPSFQGAHAEGASAYAYRQASMYRHLAASFATQWKKQSAKSSSQEGISSESEDVTEDALRLSLSGEESDLEQ</sequence>
<evidence type="ECO:0000259" key="2">
    <source>
        <dbReference type="Pfam" id="PF18803"/>
    </source>
</evidence>
<keyword evidence="4" id="KW-1185">Reference proteome</keyword>
<name>A0AAW0BEI9_9AGAR</name>
<comment type="caution">
    <text evidence="3">The sequence shown here is derived from an EMBL/GenBank/DDBJ whole genome shotgun (WGS) entry which is preliminary data.</text>
</comment>
<dbReference type="Pfam" id="PF18803">
    <property type="entry name" value="CxC2"/>
    <property type="match status" value="1"/>
</dbReference>
<feature type="region of interest" description="Disordered" evidence="1">
    <location>
        <begin position="1"/>
        <end position="32"/>
    </location>
</feature>
<dbReference type="InterPro" id="IPR041457">
    <property type="entry name" value="CxC2_KDZ-assoc"/>
</dbReference>
<protein>
    <recommendedName>
        <fullName evidence="2">CxC2-like cysteine cluster KDZ transposase-associated domain-containing protein</fullName>
    </recommendedName>
</protein>
<proteinExistence type="predicted"/>
<feature type="compositionally biased region" description="Basic and acidic residues" evidence="1">
    <location>
        <begin position="935"/>
        <end position="949"/>
    </location>
</feature>
<dbReference type="PANTHER" id="PTHR33096">
    <property type="entry name" value="CXC2 DOMAIN-CONTAINING PROTEIN"/>
    <property type="match status" value="1"/>
</dbReference>
<organism evidence="3 4">
    <name type="scientific">Paramarasmius palmivorus</name>
    <dbReference type="NCBI Taxonomy" id="297713"/>
    <lineage>
        <taxon>Eukaryota</taxon>
        <taxon>Fungi</taxon>
        <taxon>Dikarya</taxon>
        <taxon>Basidiomycota</taxon>
        <taxon>Agaricomycotina</taxon>
        <taxon>Agaricomycetes</taxon>
        <taxon>Agaricomycetidae</taxon>
        <taxon>Agaricales</taxon>
        <taxon>Marasmiineae</taxon>
        <taxon>Marasmiaceae</taxon>
        <taxon>Paramarasmius</taxon>
    </lineage>
</organism>
<evidence type="ECO:0000313" key="3">
    <source>
        <dbReference type="EMBL" id="KAK7024377.1"/>
    </source>
</evidence>
<feature type="region of interest" description="Disordered" evidence="1">
    <location>
        <begin position="1125"/>
        <end position="1158"/>
    </location>
</feature>
<feature type="compositionally biased region" description="Polar residues" evidence="1">
    <location>
        <begin position="62"/>
        <end position="77"/>
    </location>
</feature>
<dbReference type="Pfam" id="PF18758">
    <property type="entry name" value="KDZ"/>
    <property type="match status" value="1"/>
</dbReference>
<feature type="region of interest" description="Disordered" evidence="1">
    <location>
        <begin position="924"/>
        <end position="1004"/>
    </location>
</feature>
<evidence type="ECO:0000256" key="1">
    <source>
        <dbReference type="SAM" id="MobiDB-lite"/>
    </source>
</evidence>
<feature type="compositionally biased region" description="Acidic residues" evidence="1">
    <location>
        <begin position="950"/>
        <end position="996"/>
    </location>
</feature>
<feature type="domain" description="CxC2-like cysteine cluster KDZ transposase-associated" evidence="2">
    <location>
        <begin position="207"/>
        <end position="317"/>
    </location>
</feature>
<gene>
    <name evidence="3" type="ORF">VNI00_016318</name>
</gene>
<accession>A0AAW0BEI9</accession>
<dbReference type="Proteomes" id="UP001383192">
    <property type="component" value="Unassembled WGS sequence"/>
</dbReference>
<dbReference type="PANTHER" id="PTHR33096:SF1">
    <property type="entry name" value="CXC1-LIKE CYSTEINE CLUSTER ASSOCIATED WITH KDZ TRANSPOSASES DOMAIN-CONTAINING PROTEIN"/>
    <property type="match status" value="1"/>
</dbReference>
<feature type="region of interest" description="Disordered" evidence="1">
    <location>
        <begin position="48"/>
        <end position="77"/>
    </location>
</feature>
<reference evidence="3 4" key="1">
    <citation type="submission" date="2024-01" db="EMBL/GenBank/DDBJ databases">
        <title>A draft genome for a cacao thread blight-causing isolate of Paramarasmius palmivorus.</title>
        <authorList>
            <person name="Baruah I.K."/>
            <person name="Bukari Y."/>
            <person name="Amoako-Attah I."/>
            <person name="Meinhardt L.W."/>
            <person name="Bailey B.A."/>
            <person name="Cohen S.P."/>
        </authorList>
    </citation>
    <scope>NUCLEOTIDE SEQUENCE [LARGE SCALE GENOMIC DNA]</scope>
    <source>
        <strain evidence="3 4">GH-12</strain>
    </source>
</reference>
<dbReference type="AlphaFoldDB" id="A0AAW0BEI9"/>
<evidence type="ECO:0000313" key="4">
    <source>
        <dbReference type="Proteomes" id="UP001383192"/>
    </source>
</evidence>
<dbReference type="EMBL" id="JAYKXP010000125">
    <property type="protein sequence ID" value="KAK7024377.1"/>
    <property type="molecule type" value="Genomic_DNA"/>
</dbReference>